<reference evidence="3" key="1">
    <citation type="submission" date="2025-08" db="UniProtKB">
        <authorList>
            <consortium name="RefSeq"/>
        </authorList>
    </citation>
    <scope>IDENTIFICATION</scope>
    <source>
        <tissue evidence="3">Muscle</tissue>
    </source>
</reference>
<dbReference type="SMART" id="SM00588">
    <property type="entry name" value="NEUZ"/>
    <property type="match status" value="1"/>
</dbReference>
<dbReference type="InterPro" id="IPR043136">
    <property type="entry name" value="B30.2/SPRY_sf"/>
</dbReference>
<dbReference type="Pfam" id="PF07177">
    <property type="entry name" value="Neuralized"/>
    <property type="match status" value="1"/>
</dbReference>
<dbReference type="PROSITE" id="PS51065">
    <property type="entry name" value="NHR"/>
    <property type="match status" value="1"/>
</dbReference>
<gene>
    <name evidence="3" type="primary">LOC111085763</name>
</gene>
<accession>A0ABM1SDA4</accession>
<evidence type="ECO:0000313" key="2">
    <source>
        <dbReference type="Proteomes" id="UP000694941"/>
    </source>
</evidence>
<dbReference type="InterPro" id="IPR006573">
    <property type="entry name" value="NHR_dom"/>
</dbReference>
<dbReference type="InterPro" id="IPR037962">
    <property type="entry name" value="Neuralized"/>
</dbReference>
<dbReference type="Proteomes" id="UP000694941">
    <property type="component" value="Unplaced"/>
</dbReference>
<sequence>MKFHRIHGRNIQLTDGDTRAVRTSSFCDAITFGNKPLSINSRISVQLNASEEWSGALRLGVTSHDPSSLTTSMLPRFACPDVFFKEGFCARPIPEEWARDGTKLTFYVNSQGYFHVFVNNEHKGALLSGLSVKEQLWPILDLYGITVSIKFIATESNPPEEVVARGPEALRAYEHSCCEGSIPLFHTRIFLIGPPGGNTTLLKWKLVGKRLPEVEQDFLGINTHFTCQTVEEKGKSWNIVSNTMEEDTEDMEKYLLSTMTENDRFEDEYYRAIAVNVVKELLLQRKKKHEGKKRTPFAKSALRLQSSLSKKGTTGRRSNKIENIENVNINKQTLSLKL</sequence>
<feature type="domain" description="NHR" evidence="1">
    <location>
        <begin position="1"/>
        <end position="154"/>
    </location>
</feature>
<dbReference type="GeneID" id="111085763"/>
<protein>
    <submittedName>
        <fullName evidence="3">Uncharacterized protein LOC111085763</fullName>
    </submittedName>
</protein>
<proteinExistence type="predicted"/>
<dbReference type="PANTHER" id="PTHR12429:SF6">
    <property type="entry name" value="PROTEIN NEURALIZED"/>
    <property type="match status" value="1"/>
</dbReference>
<name>A0ABM1SDA4_LIMPO</name>
<dbReference type="RefSeq" id="XP_022241609.1">
    <property type="nucleotide sequence ID" value="XM_022385901.1"/>
</dbReference>
<evidence type="ECO:0000313" key="3">
    <source>
        <dbReference type="RefSeq" id="XP_022241609.1"/>
    </source>
</evidence>
<dbReference type="PANTHER" id="PTHR12429">
    <property type="entry name" value="NEURALIZED"/>
    <property type="match status" value="1"/>
</dbReference>
<keyword evidence="2" id="KW-1185">Reference proteome</keyword>
<dbReference type="Gene3D" id="2.60.120.920">
    <property type="match status" value="1"/>
</dbReference>
<evidence type="ECO:0000259" key="1">
    <source>
        <dbReference type="PROSITE" id="PS51065"/>
    </source>
</evidence>
<organism evidence="2 3">
    <name type="scientific">Limulus polyphemus</name>
    <name type="common">Atlantic horseshoe crab</name>
    <dbReference type="NCBI Taxonomy" id="6850"/>
    <lineage>
        <taxon>Eukaryota</taxon>
        <taxon>Metazoa</taxon>
        <taxon>Ecdysozoa</taxon>
        <taxon>Arthropoda</taxon>
        <taxon>Chelicerata</taxon>
        <taxon>Merostomata</taxon>
        <taxon>Xiphosura</taxon>
        <taxon>Limulidae</taxon>
        <taxon>Limulus</taxon>
    </lineage>
</organism>